<dbReference type="OrthoDB" id="9802248at2"/>
<dbReference type="AlphaFoldDB" id="A0A4R1R2U7"/>
<dbReference type="PANTHER" id="PTHR42951">
    <property type="entry name" value="METALLO-BETA-LACTAMASE DOMAIN-CONTAINING"/>
    <property type="match status" value="1"/>
</dbReference>
<dbReference type="Gene3D" id="3.60.15.10">
    <property type="entry name" value="Ribonuclease Z/Hydroxyacylglutathione hydrolase-like"/>
    <property type="match status" value="1"/>
</dbReference>
<protein>
    <submittedName>
        <fullName evidence="2">Glyoxylase-like metal-dependent hydrolase (Beta-lactamase superfamily II)</fullName>
    </submittedName>
</protein>
<dbReference type="GO" id="GO:0016787">
    <property type="term" value="F:hydrolase activity"/>
    <property type="evidence" value="ECO:0007669"/>
    <property type="project" value="UniProtKB-KW"/>
</dbReference>
<reference evidence="2 3" key="1">
    <citation type="submission" date="2019-03" db="EMBL/GenBank/DDBJ databases">
        <title>Genomic Encyclopedia of Type Strains, Phase IV (KMG-IV): sequencing the most valuable type-strain genomes for metagenomic binning, comparative biology and taxonomic classification.</title>
        <authorList>
            <person name="Goeker M."/>
        </authorList>
    </citation>
    <scope>NUCLEOTIDE SEQUENCE [LARGE SCALE GENOMIC DNA]</scope>
    <source>
        <strain evidence="2 3">LX-B</strain>
    </source>
</reference>
<dbReference type="InterPro" id="IPR050855">
    <property type="entry name" value="NDM-1-like"/>
</dbReference>
<dbReference type="SUPFAM" id="SSF56281">
    <property type="entry name" value="Metallo-hydrolase/oxidoreductase"/>
    <property type="match status" value="1"/>
</dbReference>
<dbReference type="Proteomes" id="UP000295008">
    <property type="component" value="Unassembled WGS sequence"/>
</dbReference>
<evidence type="ECO:0000313" key="3">
    <source>
        <dbReference type="Proteomes" id="UP000295008"/>
    </source>
</evidence>
<keyword evidence="2" id="KW-0378">Hydrolase</keyword>
<dbReference type="Pfam" id="PF00753">
    <property type="entry name" value="Lactamase_B"/>
    <property type="match status" value="1"/>
</dbReference>
<dbReference type="SMART" id="SM00849">
    <property type="entry name" value="Lactamase_B"/>
    <property type="match status" value="1"/>
</dbReference>
<name>A0A4R1R2U7_HYDET</name>
<dbReference type="RefSeq" id="WP_132016488.1">
    <property type="nucleotide sequence ID" value="NZ_SLUN01000038.1"/>
</dbReference>
<keyword evidence="3" id="KW-1185">Reference proteome</keyword>
<dbReference type="EMBL" id="SLUN01000038">
    <property type="protein sequence ID" value="TCL59724.1"/>
    <property type="molecule type" value="Genomic_DNA"/>
</dbReference>
<dbReference type="InterPro" id="IPR036866">
    <property type="entry name" value="RibonucZ/Hydroxyglut_hydro"/>
</dbReference>
<comment type="caution">
    <text evidence="2">The sequence shown here is derived from an EMBL/GenBank/DDBJ whole genome shotgun (WGS) entry which is preliminary data.</text>
</comment>
<proteinExistence type="predicted"/>
<dbReference type="InterPro" id="IPR001279">
    <property type="entry name" value="Metallo-B-lactamas"/>
</dbReference>
<dbReference type="PANTHER" id="PTHR42951:SF17">
    <property type="entry name" value="METALLO-BETA-LACTAMASE DOMAIN-CONTAINING PROTEIN"/>
    <property type="match status" value="1"/>
</dbReference>
<evidence type="ECO:0000259" key="1">
    <source>
        <dbReference type="SMART" id="SM00849"/>
    </source>
</evidence>
<accession>A0A4R1R2U7</accession>
<organism evidence="2 3">
    <name type="scientific">Hydrogenispora ethanolica</name>
    <dbReference type="NCBI Taxonomy" id="1082276"/>
    <lineage>
        <taxon>Bacteria</taxon>
        <taxon>Bacillati</taxon>
        <taxon>Bacillota</taxon>
        <taxon>Hydrogenispora</taxon>
    </lineage>
</organism>
<gene>
    <name evidence="2" type="ORF">EDC14_103817</name>
</gene>
<feature type="domain" description="Metallo-beta-lactamase" evidence="1">
    <location>
        <begin position="10"/>
        <end position="229"/>
    </location>
</feature>
<sequence>MDIITLKLSVTHCFLLKTKEGYVLIDTGYEADWELFRRRLQEAGVEFSQLRQIILTHHHDDHAGLLNLIVKENPRIQVVMSRCAKELLARGENDAAHPKGVINRRVRLLLTLKRFIIMLTLKKYVPKNRNLKFPPYEVRPNDILISGETRLEAIGIGLKGRIIKTPGHTIDSLSVLLDDGDTLVGDAAANMLRFAGTKYCVIGVSDLDEYYRSWQRLIAAGAKRIMPAHGKPFSVDKLIANMGRNKKQNMVMVSQGRLEKQLR</sequence>
<evidence type="ECO:0000313" key="2">
    <source>
        <dbReference type="EMBL" id="TCL59724.1"/>
    </source>
</evidence>